<evidence type="ECO:0000313" key="1">
    <source>
        <dbReference type="EMBL" id="GMS91756.1"/>
    </source>
</evidence>
<evidence type="ECO:0000313" key="2">
    <source>
        <dbReference type="Proteomes" id="UP001432027"/>
    </source>
</evidence>
<dbReference type="Proteomes" id="UP001432027">
    <property type="component" value="Unassembled WGS sequence"/>
</dbReference>
<dbReference type="EMBL" id="BTSX01000004">
    <property type="protein sequence ID" value="GMS91756.1"/>
    <property type="molecule type" value="Genomic_DNA"/>
</dbReference>
<keyword evidence="2" id="KW-1185">Reference proteome</keyword>
<organism evidence="1 2">
    <name type="scientific">Pristionchus entomophagus</name>
    <dbReference type="NCBI Taxonomy" id="358040"/>
    <lineage>
        <taxon>Eukaryota</taxon>
        <taxon>Metazoa</taxon>
        <taxon>Ecdysozoa</taxon>
        <taxon>Nematoda</taxon>
        <taxon>Chromadorea</taxon>
        <taxon>Rhabditida</taxon>
        <taxon>Rhabditina</taxon>
        <taxon>Diplogasteromorpha</taxon>
        <taxon>Diplogasteroidea</taxon>
        <taxon>Neodiplogasteridae</taxon>
        <taxon>Pristionchus</taxon>
    </lineage>
</organism>
<accession>A0AAV5T875</accession>
<feature type="non-terminal residue" evidence="1">
    <location>
        <position position="1"/>
    </location>
</feature>
<reference evidence="1" key="1">
    <citation type="submission" date="2023-10" db="EMBL/GenBank/DDBJ databases">
        <title>Genome assembly of Pristionchus species.</title>
        <authorList>
            <person name="Yoshida K."/>
            <person name="Sommer R.J."/>
        </authorList>
    </citation>
    <scope>NUCLEOTIDE SEQUENCE</scope>
    <source>
        <strain evidence="1">RS0144</strain>
    </source>
</reference>
<proteinExistence type="predicted"/>
<gene>
    <name evidence="1" type="ORF">PENTCL1PPCAC_13931</name>
</gene>
<dbReference type="AlphaFoldDB" id="A0AAV5T875"/>
<name>A0AAV5T875_9BILA</name>
<protein>
    <submittedName>
        <fullName evidence="1">Uncharacterized protein</fullName>
    </submittedName>
</protein>
<feature type="non-terminal residue" evidence="1">
    <location>
        <position position="151"/>
    </location>
</feature>
<comment type="caution">
    <text evidence="1">The sequence shown here is derived from an EMBL/GenBank/DDBJ whole genome shotgun (WGS) entry which is preliminary data.</text>
</comment>
<sequence length="151" mass="16402">ISEDSTRTSSSGDLSSCCSTLTDLQLISGISDFDETDESIRSYSSSPIESLVSTTSDDSSVKKSKLSLTYSGSYYEDIDPLASIKALAASSVPASLPTVSPSLFLCCMSLSRWELDLAWKPYSSCLEPKKQDPAMTKEKIDRVIEDCEKVN</sequence>